<dbReference type="RefSeq" id="WP_148134897.1">
    <property type="nucleotide sequence ID" value="NZ_CP017634.1"/>
</dbReference>
<organism evidence="1 2">
    <name type="scientific">Formimonas warabiya</name>
    <dbReference type="NCBI Taxonomy" id="1761012"/>
    <lineage>
        <taxon>Bacteria</taxon>
        <taxon>Bacillati</taxon>
        <taxon>Bacillota</taxon>
        <taxon>Clostridia</taxon>
        <taxon>Eubacteriales</taxon>
        <taxon>Peptococcaceae</taxon>
        <taxon>Candidatus Formimonas</taxon>
    </lineage>
</organism>
<accession>A0A3G1KT60</accession>
<name>A0A3G1KT60_FORW1</name>
<gene>
    <name evidence="1" type="ORF">DCMF_13485</name>
</gene>
<dbReference type="EMBL" id="CP017634">
    <property type="protein sequence ID" value="ATW25639.1"/>
    <property type="molecule type" value="Genomic_DNA"/>
</dbReference>
<dbReference type="AlphaFoldDB" id="A0A3G1KT60"/>
<evidence type="ECO:0000313" key="2">
    <source>
        <dbReference type="Proteomes" id="UP000323521"/>
    </source>
</evidence>
<protein>
    <submittedName>
        <fullName evidence="1">Uncharacterized protein</fullName>
    </submittedName>
</protein>
<dbReference type="KEGG" id="fwa:DCMF_13485"/>
<keyword evidence="2" id="KW-1185">Reference proteome</keyword>
<proteinExistence type="predicted"/>
<reference evidence="1 2" key="1">
    <citation type="submission" date="2016-10" db="EMBL/GenBank/DDBJ databases">
        <title>Complete Genome Sequence of Peptococcaceae strain DCMF.</title>
        <authorList>
            <person name="Edwards R.J."/>
            <person name="Holland S.I."/>
            <person name="Deshpande N.P."/>
            <person name="Wong Y.K."/>
            <person name="Ertan H."/>
            <person name="Manefield M."/>
            <person name="Russell T.L."/>
            <person name="Lee M.J."/>
        </authorList>
    </citation>
    <scope>NUCLEOTIDE SEQUENCE [LARGE SCALE GENOMIC DNA]</scope>
    <source>
        <strain evidence="1 2">DCMF</strain>
    </source>
</reference>
<sequence length="94" mass="10348">MKTSHDNCQKSIISDMPYSVTVQDNAKIESTYKDCGKSNKAVNESISAIDKEYKEAVTSPSILVIETNSPSSQALKSFSLKLIQIKARLHGEVK</sequence>
<evidence type="ECO:0000313" key="1">
    <source>
        <dbReference type="EMBL" id="ATW25639.1"/>
    </source>
</evidence>
<dbReference type="Proteomes" id="UP000323521">
    <property type="component" value="Chromosome"/>
</dbReference>